<keyword evidence="2" id="KW-0472">Membrane</keyword>
<accession>K1WJ05</accession>
<feature type="transmembrane region" description="Helical" evidence="2">
    <location>
        <begin position="51"/>
        <end position="71"/>
    </location>
</feature>
<gene>
    <name evidence="3" type="ORF">MBM_09080</name>
</gene>
<dbReference type="OrthoDB" id="3358048at2759"/>
<dbReference type="EMBL" id="JH921454">
    <property type="protein sequence ID" value="EKD12851.1"/>
    <property type="molecule type" value="Genomic_DNA"/>
</dbReference>
<name>K1WJ05_MARBU</name>
<dbReference type="KEGG" id="mbe:MBM_09080"/>
<evidence type="ECO:0000256" key="2">
    <source>
        <dbReference type="SAM" id="Phobius"/>
    </source>
</evidence>
<protein>
    <submittedName>
        <fullName evidence="3">Uncharacterized protein</fullName>
    </submittedName>
</protein>
<keyword evidence="4" id="KW-1185">Reference proteome</keyword>
<dbReference type="OMA" id="ILMAWAI"/>
<dbReference type="HOGENOM" id="CLU_099932_0_0_1"/>
<dbReference type="eggNOG" id="ENOG502S3VI">
    <property type="taxonomic scope" value="Eukaryota"/>
</dbReference>
<evidence type="ECO:0000256" key="1">
    <source>
        <dbReference type="SAM" id="MobiDB-lite"/>
    </source>
</evidence>
<evidence type="ECO:0000313" key="3">
    <source>
        <dbReference type="EMBL" id="EKD12851.1"/>
    </source>
</evidence>
<organism evidence="3 4">
    <name type="scientific">Marssonina brunnea f. sp. multigermtubi (strain MB_m1)</name>
    <name type="common">Marssonina leaf spot fungus</name>
    <dbReference type="NCBI Taxonomy" id="1072389"/>
    <lineage>
        <taxon>Eukaryota</taxon>
        <taxon>Fungi</taxon>
        <taxon>Dikarya</taxon>
        <taxon>Ascomycota</taxon>
        <taxon>Pezizomycotina</taxon>
        <taxon>Leotiomycetes</taxon>
        <taxon>Helotiales</taxon>
        <taxon>Drepanopezizaceae</taxon>
        <taxon>Drepanopeziza</taxon>
    </lineage>
</organism>
<keyword evidence="2" id="KW-1133">Transmembrane helix</keyword>
<dbReference type="GeneID" id="18765015"/>
<feature type="transmembrane region" description="Helical" evidence="2">
    <location>
        <begin position="160"/>
        <end position="182"/>
    </location>
</feature>
<proteinExistence type="predicted"/>
<dbReference type="InParanoid" id="K1WJ05"/>
<dbReference type="AlphaFoldDB" id="K1WJ05"/>
<reference evidence="3 4" key="1">
    <citation type="journal article" date="2012" name="BMC Genomics">
        <title>Sequencing the genome of Marssonina brunnea reveals fungus-poplar co-evolution.</title>
        <authorList>
            <person name="Zhu S."/>
            <person name="Cao Y.-Z."/>
            <person name="Jiang C."/>
            <person name="Tan B.-Y."/>
            <person name="Wang Z."/>
            <person name="Feng S."/>
            <person name="Zhang L."/>
            <person name="Su X.-H."/>
            <person name="Brejova B."/>
            <person name="Vinar T."/>
            <person name="Xu M."/>
            <person name="Wang M.-X."/>
            <person name="Zhang S.-G."/>
            <person name="Huang M.-R."/>
            <person name="Wu R."/>
            <person name="Zhou Y."/>
        </authorList>
    </citation>
    <scope>NUCLEOTIDE SEQUENCE [LARGE SCALE GENOMIC DNA]</scope>
    <source>
        <strain evidence="3 4">MB_m1</strain>
    </source>
</reference>
<feature type="region of interest" description="Disordered" evidence="1">
    <location>
        <begin position="1"/>
        <end position="32"/>
    </location>
</feature>
<feature type="compositionally biased region" description="Acidic residues" evidence="1">
    <location>
        <begin position="18"/>
        <end position="32"/>
    </location>
</feature>
<evidence type="ECO:0000313" key="4">
    <source>
        <dbReference type="Proteomes" id="UP000006753"/>
    </source>
</evidence>
<keyword evidence="2" id="KW-0812">Transmembrane</keyword>
<feature type="transmembrane region" description="Helical" evidence="2">
    <location>
        <begin position="134"/>
        <end position="153"/>
    </location>
</feature>
<dbReference type="Proteomes" id="UP000006753">
    <property type="component" value="Unassembled WGS sequence"/>
</dbReference>
<sequence>MEQTTARLRKTFRYPTDNDSEDETQDVMDEEEQESLIQTLKEENQRRNQQYITALLIISLLCCTPYLSTIFSGPTRLLSVLSITSLLSTAYMVHTSPPGQTGLAFVDRANAEPKSMAARREALLAANDGPIKQFLPYLNVGLCVILLGLGSMVQRKGVAVWAGFAWLPAAVYGVSVAAKWVIGGVDPGDLANFRYELRGA</sequence>